<keyword evidence="4" id="KW-0328">Glycosyltransferase</keyword>
<keyword evidence="11" id="KW-1185">Reference proteome</keyword>
<dbReference type="AlphaFoldDB" id="A0A067GPV5"/>
<dbReference type="GO" id="GO:0016757">
    <property type="term" value="F:glycosyltransferase activity"/>
    <property type="evidence" value="ECO:0007669"/>
    <property type="project" value="UniProtKB-KW"/>
</dbReference>
<evidence type="ECO:0000256" key="2">
    <source>
        <dbReference type="ARBA" id="ARBA00004877"/>
    </source>
</evidence>
<protein>
    <recommendedName>
        <fullName evidence="8">Hexosyltransferase</fullName>
        <ecNumber evidence="8">2.4.1.-</ecNumber>
    </recommendedName>
</protein>
<evidence type="ECO:0000313" key="11">
    <source>
        <dbReference type="Proteomes" id="UP000027120"/>
    </source>
</evidence>
<keyword evidence="5" id="KW-0808">Transferase</keyword>
<comment type="subcellular location">
    <subcellularLocation>
        <location evidence="1">Membrane</location>
        <topology evidence="1">Single-pass type II membrane protein</topology>
    </subcellularLocation>
</comment>
<proteinExistence type="inferred from homology"/>
<dbReference type="SUPFAM" id="SSF53448">
    <property type="entry name" value="Nucleotide-diphospho-sugar transferases"/>
    <property type="match status" value="1"/>
</dbReference>
<dbReference type="PANTHER" id="PTHR13778">
    <property type="entry name" value="GLYCOSYLTRANSFERASE 8 DOMAIN-CONTAINING PROTEIN"/>
    <property type="match status" value="1"/>
</dbReference>
<evidence type="ECO:0000313" key="10">
    <source>
        <dbReference type="EMBL" id="KDO77477.1"/>
    </source>
</evidence>
<evidence type="ECO:0000256" key="5">
    <source>
        <dbReference type="ARBA" id="ARBA00022679"/>
    </source>
</evidence>
<evidence type="ECO:0000256" key="7">
    <source>
        <dbReference type="ARBA" id="ARBA00022968"/>
    </source>
</evidence>
<gene>
    <name evidence="10" type="ORF">CISIN_1g016223mg</name>
</gene>
<evidence type="ECO:0000256" key="9">
    <source>
        <dbReference type="SAM" id="MobiDB-lite"/>
    </source>
</evidence>
<dbReference type="InterPro" id="IPR050748">
    <property type="entry name" value="Glycosyltrans_8_dom-fam"/>
</dbReference>
<dbReference type="InterPro" id="IPR029044">
    <property type="entry name" value="Nucleotide-diphossugar_trans"/>
</dbReference>
<dbReference type="GO" id="GO:0046872">
    <property type="term" value="F:metal ion binding"/>
    <property type="evidence" value="ECO:0007669"/>
    <property type="project" value="UniProtKB-KW"/>
</dbReference>
<feature type="compositionally biased region" description="Low complexity" evidence="9">
    <location>
        <begin position="1"/>
        <end position="22"/>
    </location>
</feature>
<dbReference type="GO" id="GO:0005794">
    <property type="term" value="C:Golgi apparatus"/>
    <property type="evidence" value="ECO:0000318"/>
    <property type="project" value="GO_Central"/>
</dbReference>
<dbReference type="PANTHER" id="PTHR13778:SF47">
    <property type="entry name" value="LIPOPOLYSACCHARIDE 1,3-GALACTOSYLTRANSFERASE"/>
    <property type="match status" value="1"/>
</dbReference>
<sequence length="393" mass="43859">MSSSSFLPSRSSASQRRTAQASDNPNTDGTHGPVLEQAPTPKPIFQFIALGLIVFLGLLQFLPATHFRHPSDPFRIWVPFNSNTSFSKTRDSGDRNSGSISSISQDDGMVHIVSWMQCLDLRLLAVLVNSTLSGSRYPDLLHFHLFVPKGSEDMVSFYKLKVLFPHSNLEFHGQEEVKKVIRTASTGVKYSVQNFEEIVPFVIASVHQSLSKFIYMSPSVIVKGRVEELIGIDLSNYAIAAADDCSERLNSYVNPDVLDAIQRSASQPWVSGKPYAVNSCMPDLGMLLIDARKLEKYILEAFLWWKKVINQRDRSIGRSPAIALALYDRYLKLSSSWLVTDSTSSVVNKSLAIRYDGPMTACSEFGDGANMEPARGDLWKQHLPPLFYQMVGR</sequence>
<evidence type="ECO:0000256" key="8">
    <source>
        <dbReference type="RuleBase" id="RU362027"/>
    </source>
</evidence>
<keyword evidence="7" id="KW-0812">Transmembrane</keyword>
<comment type="pathway">
    <text evidence="2">Glycan metabolism; pectin biosynthesis.</text>
</comment>
<name>A0A067GPV5_CITSI</name>
<dbReference type="PaxDb" id="2711-XP_006468425.1"/>
<evidence type="ECO:0000256" key="6">
    <source>
        <dbReference type="ARBA" id="ARBA00022723"/>
    </source>
</evidence>
<evidence type="ECO:0000256" key="3">
    <source>
        <dbReference type="ARBA" id="ARBA00006351"/>
    </source>
</evidence>
<dbReference type="STRING" id="2711.A0A067GPV5"/>
<accession>A0A067GPV5</accession>
<dbReference type="Gene3D" id="3.90.550.10">
    <property type="entry name" value="Spore Coat Polysaccharide Biosynthesis Protein SpsA, Chain A"/>
    <property type="match status" value="1"/>
</dbReference>
<dbReference type="InterPro" id="IPR002495">
    <property type="entry name" value="Glyco_trans_8"/>
</dbReference>
<keyword evidence="6" id="KW-0479">Metal-binding</keyword>
<dbReference type="Pfam" id="PF01501">
    <property type="entry name" value="Glyco_transf_8"/>
    <property type="match status" value="1"/>
</dbReference>
<dbReference type="GO" id="GO:0016020">
    <property type="term" value="C:membrane"/>
    <property type="evidence" value="ECO:0007669"/>
    <property type="project" value="UniProtKB-SubCell"/>
</dbReference>
<feature type="region of interest" description="Disordered" evidence="9">
    <location>
        <begin position="1"/>
        <end position="36"/>
    </location>
</feature>
<reference evidence="10 11" key="1">
    <citation type="submission" date="2014-04" db="EMBL/GenBank/DDBJ databases">
        <authorList>
            <consortium name="International Citrus Genome Consortium"/>
            <person name="Gmitter F."/>
            <person name="Chen C."/>
            <person name="Farmerie W."/>
            <person name="Harkins T."/>
            <person name="Desany B."/>
            <person name="Mohiuddin M."/>
            <person name="Kodira C."/>
            <person name="Borodovsky M."/>
            <person name="Lomsadze A."/>
            <person name="Burns P."/>
            <person name="Jenkins J."/>
            <person name="Prochnik S."/>
            <person name="Shu S."/>
            <person name="Chapman J."/>
            <person name="Pitluck S."/>
            <person name="Schmutz J."/>
            <person name="Rokhsar D."/>
        </authorList>
    </citation>
    <scope>NUCLEOTIDE SEQUENCE</scope>
</reference>
<dbReference type="EMBL" id="KK784880">
    <property type="protein sequence ID" value="KDO77477.1"/>
    <property type="molecule type" value="Genomic_DNA"/>
</dbReference>
<keyword evidence="7" id="KW-0735">Signal-anchor</keyword>
<comment type="similarity">
    <text evidence="3 8">Belongs to the glycosyltransferase 8 family.</text>
</comment>
<dbReference type="Proteomes" id="UP000027120">
    <property type="component" value="Unassembled WGS sequence"/>
</dbReference>
<dbReference type="eggNOG" id="ENOG502QSM6">
    <property type="taxonomic scope" value="Eukaryota"/>
</dbReference>
<organism evidence="10 11">
    <name type="scientific">Citrus sinensis</name>
    <name type="common">Sweet orange</name>
    <name type="synonym">Citrus aurantium var. sinensis</name>
    <dbReference type="NCBI Taxonomy" id="2711"/>
    <lineage>
        <taxon>Eukaryota</taxon>
        <taxon>Viridiplantae</taxon>
        <taxon>Streptophyta</taxon>
        <taxon>Embryophyta</taxon>
        <taxon>Tracheophyta</taxon>
        <taxon>Spermatophyta</taxon>
        <taxon>Magnoliopsida</taxon>
        <taxon>eudicotyledons</taxon>
        <taxon>Gunneridae</taxon>
        <taxon>Pentapetalae</taxon>
        <taxon>rosids</taxon>
        <taxon>malvids</taxon>
        <taxon>Sapindales</taxon>
        <taxon>Rutaceae</taxon>
        <taxon>Aurantioideae</taxon>
        <taxon>Citrus</taxon>
    </lineage>
</organism>
<dbReference type="EC" id="2.4.1.-" evidence="8"/>
<evidence type="ECO:0000256" key="4">
    <source>
        <dbReference type="ARBA" id="ARBA00022676"/>
    </source>
</evidence>
<evidence type="ECO:0000256" key="1">
    <source>
        <dbReference type="ARBA" id="ARBA00004606"/>
    </source>
</evidence>